<dbReference type="OrthoDB" id="5920040at2759"/>
<reference evidence="1" key="1">
    <citation type="submission" date="2020-07" db="EMBL/GenBank/DDBJ databases">
        <authorList>
            <person name="Nazaruddin N."/>
        </authorList>
    </citation>
    <scope>NUCLEOTIDE SEQUENCE</scope>
</reference>
<sequence>MRALQIEQRRRWGSRGRYSLPTLSHPNCGRKNQCCFAKQLGIQQRRCHISIGDLNTISTSARATLKATVKSRNSNYSRTLTFFKVPNISSVIPKQLINRKLKYQRTSS</sequence>
<dbReference type="Proteomes" id="UP000752696">
    <property type="component" value="Unassembled WGS sequence"/>
</dbReference>
<evidence type="ECO:0000313" key="2">
    <source>
        <dbReference type="Proteomes" id="UP000752696"/>
    </source>
</evidence>
<dbReference type="EMBL" id="CAJDYZ010007093">
    <property type="protein sequence ID" value="CAD1474023.1"/>
    <property type="molecule type" value="Genomic_DNA"/>
</dbReference>
<comment type="caution">
    <text evidence="1">The sequence shown here is derived from an EMBL/GenBank/DDBJ whole genome shotgun (WGS) entry which is preliminary data.</text>
</comment>
<gene>
    <name evidence="1" type="ORF">MHI_LOCUS425284</name>
</gene>
<organism evidence="1 2">
    <name type="scientific">Heterotrigona itama</name>
    <dbReference type="NCBI Taxonomy" id="395501"/>
    <lineage>
        <taxon>Eukaryota</taxon>
        <taxon>Metazoa</taxon>
        <taxon>Ecdysozoa</taxon>
        <taxon>Arthropoda</taxon>
        <taxon>Hexapoda</taxon>
        <taxon>Insecta</taxon>
        <taxon>Pterygota</taxon>
        <taxon>Neoptera</taxon>
        <taxon>Endopterygota</taxon>
        <taxon>Hymenoptera</taxon>
        <taxon>Apocrita</taxon>
        <taxon>Aculeata</taxon>
        <taxon>Apoidea</taxon>
        <taxon>Anthophila</taxon>
        <taxon>Apidae</taxon>
        <taxon>Heterotrigona</taxon>
    </lineage>
</organism>
<proteinExistence type="predicted"/>
<accession>A0A6V7H497</accession>
<name>A0A6V7H497_9HYME</name>
<evidence type="ECO:0000313" key="1">
    <source>
        <dbReference type="EMBL" id="CAD1474023.1"/>
    </source>
</evidence>
<dbReference type="AlphaFoldDB" id="A0A6V7H497"/>
<protein>
    <submittedName>
        <fullName evidence="1">Uncharacterized protein</fullName>
    </submittedName>
</protein>
<keyword evidence="2" id="KW-1185">Reference proteome</keyword>